<gene>
    <name evidence="1" type="ORF">NM208_g2654</name>
</gene>
<comment type="caution">
    <text evidence="1">The sequence shown here is derived from an EMBL/GenBank/DDBJ whole genome shotgun (WGS) entry which is preliminary data.</text>
</comment>
<proteinExistence type="predicted"/>
<sequence>MTSPHPDASLLITSNESLVPLLQILNAFNHRHRNQHSSSHWWSSFSLLRRAARNLSTDLASHPPATKGKNKSKSLVVERHHHPAFARAKWMLRHTVPRAYFAFSQLAADNQHAPLGLLLLSVLARINYLLSDLVPNDSNPNFPPSAANQQMVPNTNPPSTSLSSTNAKPADTGMDMGVAISRQELRPGQNSTSPQPIVTSESHSKERASSQHKSKSTAKVEIGNSLSTNSIHKDKAKKKKKKGNDAFSSLFGSL</sequence>
<keyword evidence="2" id="KW-1185">Reference proteome</keyword>
<name>A0ACC1SS45_9HYPO</name>
<evidence type="ECO:0000313" key="1">
    <source>
        <dbReference type="EMBL" id="KAJ3545155.1"/>
    </source>
</evidence>
<reference evidence="1" key="1">
    <citation type="submission" date="2022-08" db="EMBL/GenBank/DDBJ databases">
        <title>Genome Sequence of Fusarium decemcellulare.</title>
        <authorList>
            <person name="Buettner E."/>
        </authorList>
    </citation>
    <scope>NUCLEOTIDE SEQUENCE</scope>
    <source>
        <strain evidence="1">Babe19</strain>
    </source>
</reference>
<dbReference type="EMBL" id="JANRMS010000161">
    <property type="protein sequence ID" value="KAJ3545155.1"/>
    <property type="molecule type" value="Genomic_DNA"/>
</dbReference>
<protein>
    <submittedName>
        <fullName evidence="1">Uncharacterized protein</fullName>
    </submittedName>
</protein>
<evidence type="ECO:0000313" key="2">
    <source>
        <dbReference type="Proteomes" id="UP001148629"/>
    </source>
</evidence>
<accession>A0ACC1SS45</accession>
<dbReference type="Proteomes" id="UP001148629">
    <property type="component" value="Unassembled WGS sequence"/>
</dbReference>
<organism evidence="1 2">
    <name type="scientific">Fusarium decemcellulare</name>
    <dbReference type="NCBI Taxonomy" id="57161"/>
    <lineage>
        <taxon>Eukaryota</taxon>
        <taxon>Fungi</taxon>
        <taxon>Dikarya</taxon>
        <taxon>Ascomycota</taxon>
        <taxon>Pezizomycotina</taxon>
        <taxon>Sordariomycetes</taxon>
        <taxon>Hypocreomycetidae</taxon>
        <taxon>Hypocreales</taxon>
        <taxon>Nectriaceae</taxon>
        <taxon>Fusarium</taxon>
        <taxon>Fusarium decemcellulare species complex</taxon>
    </lineage>
</organism>